<dbReference type="SUPFAM" id="SSF51445">
    <property type="entry name" value="(Trans)glycosidases"/>
    <property type="match status" value="1"/>
</dbReference>
<evidence type="ECO:0000256" key="4">
    <source>
        <dbReference type="PROSITE-ProRule" id="PRU10055"/>
    </source>
</evidence>
<evidence type="ECO:0000256" key="5">
    <source>
        <dbReference type="RuleBase" id="RU003690"/>
    </source>
</evidence>
<dbReference type="Proteomes" id="UP001291926">
    <property type="component" value="Unassembled WGS sequence"/>
</dbReference>
<keyword evidence="2" id="KW-0378">Hydrolase</keyword>
<dbReference type="InterPro" id="IPR001360">
    <property type="entry name" value="Glyco_hydro_1"/>
</dbReference>
<dbReference type="PROSITE" id="PS00572">
    <property type="entry name" value="GLYCOSYL_HYDROL_F1_1"/>
    <property type="match status" value="1"/>
</dbReference>
<dbReference type="EMBL" id="JAYDYQ010000096">
    <property type="protein sequence ID" value="KAK4493532.1"/>
    <property type="molecule type" value="Genomic_DNA"/>
</dbReference>
<name>A0ABR0DWD8_9LAMI</name>
<keyword evidence="3" id="KW-0326">Glycosidase</keyword>
<reference evidence="6 7" key="1">
    <citation type="journal article" date="2023" name="bioRxiv">
        <title>Genome report: Whole genome sequence and annotation of Penstemon davidsonii.</title>
        <authorList>
            <person name="Ostevik K.L."/>
            <person name="Alabady M."/>
            <person name="Zhang M."/>
            <person name="Rausher M.D."/>
        </authorList>
    </citation>
    <scope>NUCLEOTIDE SEQUENCE [LARGE SCALE GENOMIC DNA]</scope>
    <source>
        <strain evidence="6">DNT005</strain>
        <tissue evidence="6">Whole leaf</tissue>
    </source>
</reference>
<gene>
    <name evidence="6" type="ORF">RD792_018111</name>
</gene>
<evidence type="ECO:0000256" key="1">
    <source>
        <dbReference type="ARBA" id="ARBA00010838"/>
    </source>
</evidence>
<dbReference type="InterPro" id="IPR017853">
    <property type="entry name" value="GH"/>
</dbReference>
<evidence type="ECO:0000256" key="3">
    <source>
        <dbReference type="ARBA" id="ARBA00023295"/>
    </source>
</evidence>
<dbReference type="InterPro" id="IPR018120">
    <property type="entry name" value="Glyco_hydro_1_AS"/>
</dbReference>
<keyword evidence="7" id="KW-1185">Reference proteome</keyword>
<proteinExistence type="inferred from homology"/>
<feature type="active site" description="Nucleophile" evidence="4">
    <location>
        <position position="103"/>
    </location>
</feature>
<evidence type="ECO:0000313" key="7">
    <source>
        <dbReference type="Proteomes" id="UP001291926"/>
    </source>
</evidence>
<accession>A0ABR0DWD8</accession>
<dbReference type="PANTHER" id="PTHR10353">
    <property type="entry name" value="GLYCOSYL HYDROLASE"/>
    <property type="match status" value="1"/>
</dbReference>
<dbReference type="Pfam" id="PF00232">
    <property type="entry name" value="Glyco_hydro_1"/>
    <property type="match status" value="1"/>
</dbReference>
<dbReference type="PANTHER" id="PTHR10353:SF137">
    <property type="entry name" value="MYROSINASE 3-RELATED"/>
    <property type="match status" value="1"/>
</dbReference>
<organism evidence="6 7">
    <name type="scientific">Penstemon davidsonii</name>
    <dbReference type="NCBI Taxonomy" id="160366"/>
    <lineage>
        <taxon>Eukaryota</taxon>
        <taxon>Viridiplantae</taxon>
        <taxon>Streptophyta</taxon>
        <taxon>Embryophyta</taxon>
        <taxon>Tracheophyta</taxon>
        <taxon>Spermatophyta</taxon>
        <taxon>Magnoliopsida</taxon>
        <taxon>eudicotyledons</taxon>
        <taxon>Gunneridae</taxon>
        <taxon>Pentapetalae</taxon>
        <taxon>asterids</taxon>
        <taxon>lamiids</taxon>
        <taxon>Lamiales</taxon>
        <taxon>Plantaginaceae</taxon>
        <taxon>Cheloneae</taxon>
        <taxon>Penstemon</taxon>
    </lineage>
</organism>
<evidence type="ECO:0008006" key="8">
    <source>
        <dbReference type="Google" id="ProtNLM"/>
    </source>
</evidence>
<dbReference type="PRINTS" id="PR00131">
    <property type="entry name" value="GLHYDRLASE1"/>
</dbReference>
<sequence>MRKSVKDRLPTFSPEETRLVRGSYDFLGLNYYTTWYATNTPRLPGEKPTYLSDQELTTQTERDGVSIGDPTGATWLFIVPRGIYNLLVYVKETYKAELIYITENGMAEVNDTSLTISKARVDPLRVRYYNEHLWYLRKAIVEGGVNVKAYFLWAFADNFEWAEGYTSRFGIFYVDYKDGRYTRVPKTSAIWWKNFFTKKIKQGSLKREAKEVDRDYDLRKKSRTNNA</sequence>
<dbReference type="Gene3D" id="3.20.20.80">
    <property type="entry name" value="Glycosidases"/>
    <property type="match status" value="1"/>
</dbReference>
<evidence type="ECO:0000313" key="6">
    <source>
        <dbReference type="EMBL" id="KAK4493532.1"/>
    </source>
</evidence>
<comment type="caution">
    <text evidence="6">The sequence shown here is derived from an EMBL/GenBank/DDBJ whole genome shotgun (WGS) entry which is preliminary data.</text>
</comment>
<protein>
    <recommendedName>
        <fullName evidence="8">Beta-glucosidase</fullName>
    </recommendedName>
</protein>
<evidence type="ECO:0000256" key="2">
    <source>
        <dbReference type="ARBA" id="ARBA00022801"/>
    </source>
</evidence>
<comment type="similarity">
    <text evidence="1 5">Belongs to the glycosyl hydrolase 1 family.</text>
</comment>